<dbReference type="GO" id="GO:0005886">
    <property type="term" value="C:plasma membrane"/>
    <property type="evidence" value="ECO:0007669"/>
    <property type="project" value="UniProtKB-SubCell"/>
</dbReference>
<evidence type="ECO:0000256" key="1">
    <source>
        <dbReference type="ARBA" id="ARBA00004429"/>
    </source>
</evidence>
<dbReference type="NCBIfam" id="TIGR00786">
    <property type="entry name" value="dctM"/>
    <property type="match status" value="1"/>
</dbReference>
<evidence type="ECO:0000256" key="5">
    <source>
        <dbReference type="ARBA" id="ARBA00022989"/>
    </source>
</evidence>
<feature type="transmembrane region" description="Helical" evidence="7">
    <location>
        <begin position="374"/>
        <end position="400"/>
    </location>
</feature>
<reference evidence="9 10" key="1">
    <citation type="submission" date="2019-02" db="EMBL/GenBank/DDBJ databases">
        <title>Deep-cultivation of Planctomycetes and their phenomic and genomic characterization uncovers novel biology.</title>
        <authorList>
            <person name="Wiegand S."/>
            <person name="Jogler M."/>
            <person name="Boedeker C."/>
            <person name="Pinto D."/>
            <person name="Vollmers J."/>
            <person name="Rivas-Marin E."/>
            <person name="Kohn T."/>
            <person name="Peeters S.H."/>
            <person name="Heuer A."/>
            <person name="Rast P."/>
            <person name="Oberbeckmann S."/>
            <person name="Bunk B."/>
            <person name="Jeske O."/>
            <person name="Meyerdierks A."/>
            <person name="Storesund J.E."/>
            <person name="Kallscheuer N."/>
            <person name="Luecker S."/>
            <person name="Lage O.M."/>
            <person name="Pohl T."/>
            <person name="Merkel B.J."/>
            <person name="Hornburger P."/>
            <person name="Mueller R.-W."/>
            <person name="Bruemmer F."/>
            <person name="Labrenz M."/>
            <person name="Spormann A.M."/>
            <person name="Op den Camp H."/>
            <person name="Overmann J."/>
            <person name="Amann R."/>
            <person name="Jetten M.S.M."/>
            <person name="Mascher T."/>
            <person name="Medema M.H."/>
            <person name="Devos D.P."/>
            <person name="Kaster A.-K."/>
            <person name="Ovreas L."/>
            <person name="Rohde M."/>
            <person name="Galperin M.Y."/>
            <person name="Jogler C."/>
        </authorList>
    </citation>
    <scope>NUCLEOTIDE SEQUENCE [LARGE SCALE GENOMIC DNA]</scope>
    <source>
        <strain evidence="9 10">Pla163</strain>
    </source>
</reference>
<dbReference type="GO" id="GO:0022857">
    <property type="term" value="F:transmembrane transporter activity"/>
    <property type="evidence" value="ECO:0007669"/>
    <property type="project" value="TreeGrafter"/>
</dbReference>
<feature type="transmembrane region" description="Helical" evidence="7">
    <location>
        <begin position="232"/>
        <end position="251"/>
    </location>
</feature>
<keyword evidence="10" id="KW-1185">Reference proteome</keyword>
<evidence type="ECO:0000256" key="7">
    <source>
        <dbReference type="SAM" id="Phobius"/>
    </source>
</evidence>
<feature type="transmembrane region" description="Helical" evidence="7">
    <location>
        <begin position="181"/>
        <end position="203"/>
    </location>
</feature>
<name>A0A518CVY1_9BACT</name>
<feature type="transmembrane region" description="Helical" evidence="7">
    <location>
        <begin position="329"/>
        <end position="362"/>
    </location>
</feature>
<dbReference type="RefSeq" id="WP_145182951.1">
    <property type="nucleotide sequence ID" value="NZ_CP036290.1"/>
</dbReference>
<dbReference type="InterPro" id="IPR010656">
    <property type="entry name" value="DctM"/>
</dbReference>
<feature type="transmembrane region" description="Helical" evidence="7">
    <location>
        <begin position="288"/>
        <end position="309"/>
    </location>
</feature>
<feature type="transmembrane region" description="Helical" evidence="7">
    <location>
        <begin position="32"/>
        <end position="53"/>
    </location>
</feature>
<evidence type="ECO:0000256" key="2">
    <source>
        <dbReference type="ARBA" id="ARBA00022475"/>
    </source>
</evidence>
<proteinExistence type="predicted"/>
<feature type="domain" description="TRAP C4-dicarboxylate transport system permease DctM subunit" evidence="8">
    <location>
        <begin position="12"/>
        <end position="437"/>
    </location>
</feature>
<protein>
    <submittedName>
        <fullName evidence="9">Sialic acid TRAP transporter permease protein SiaT</fullName>
    </submittedName>
</protein>
<comment type="subcellular location">
    <subcellularLocation>
        <location evidence="1">Cell inner membrane</location>
        <topology evidence="1">Multi-pass membrane protein</topology>
    </subcellularLocation>
</comment>
<evidence type="ECO:0000256" key="4">
    <source>
        <dbReference type="ARBA" id="ARBA00022692"/>
    </source>
</evidence>
<dbReference type="Proteomes" id="UP000319342">
    <property type="component" value="Chromosome"/>
</dbReference>
<evidence type="ECO:0000259" key="8">
    <source>
        <dbReference type="Pfam" id="PF06808"/>
    </source>
</evidence>
<keyword evidence="2" id="KW-1003">Cell membrane</keyword>
<dbReference type="AlphaFoldDB" id="A0A518CVY1"/>
<feature type="transmembrane region" description="Helical" evidence="7">
    <location>
        <begin position="412"/>
        <end position="434"/>
    </location>
</feature>
<feature type="transmembrane region" description="Helical" evidence="7">
    <location>
        <begin position="145"/>
        <end position="169"/>
    </location>
</feature>
<dbReference type="PANTHER" id="PTHR33362:SF7">
    <property type="entry name" value="SLL1103 PROTEIN"/>
    <property type="match status" value="1"/>
</dbReference>
<gene>
    <name evidence="9" type="primary">siaT</name>
    <name evidence="9" type="ORF">Pla163_04740</name>
</gene>
<evidence type="ECO:0000313" key="10">
    <source>
        <dbReference type="Proteomes" id="UP000319342"/>
    </source>
</evidence>
<keyword evidence="5 7" id="KW-1133">Transmembrane helix</keyword>
<keyword evidence="6 7" id="KW-0472">Membrane</keyword>
<dbReference type="PANTHER" id="PTHR33362">
    <property type="entry name" value="SIALIC ACID TRAP TRANSPORTER PERMEASE PROTEIN SIAT-RELATED"/>
    <property type="match status" value="1"/>
</dbReference>
<keyword evidence="3" id="KW-0997">Cell inner membrane</keyword>
<dbReference type="Pfam" id="PF06808">
    <property type="entry name" value="DctM"/>
    <property type="match status" value="1"/>
</dbReference>
<dbReference type="InterPro" id="IPR004681">
    <property type="entry name" value="TRAP_DctM"/>
</dbReference>
<accession>A0A518CVY1</accession>
<keyword evidence="4 7" id="KW-0812">Transmembrane</keyword>
<feature type="transmembrane region" description="Helical" evidence="7">
    <location>
        <begin position="5"/>
        <end position="26"/>
    </location>
</feature>
<feature type="transmembrane region" description="Helical" evidence="7">
    <location>
        <begin position="65"/>
        <end position="83"/>
    </location>
</feature>
<evidence type="ECO:0000313" key="9">
    <source>
        <dbReference type="EMBL" id="QDU83375.1"/>
    </source>
</evidence>
<dbReference type="OrthoDB" id="9785600at2"/>
<evidence type="ECO:0000256" key="3">
    <source>
        <dbReference type="ARBA" id="ARBA00022519"/>
    </source>
</evidence>
<dbReference type="EMBL" id="CP036290">
    <property type="protein sequence ID" value="QDU83375.1"/>
    <property type="molecule type" value="Genomic_DNA"/>
</dbReference>
<organism evidence="9 10">
    <name type="scientific">Rohdeia mirabilis</name>
    <dbReference type="NCBI Taxonomy" id="2528008"/>
    <lineage>
        <taxon>Bacteria</taxon>
        <taxon>Pseudomonadati</taxon>
        <taxon>Planctomycetota</taxon>
        <taxon>Planctomycetia</taxon>
        <taxon>Planctomycetia incertae sedis</taxon>
        <taxon>Rohdeia</taxon>
    </lineage>
</organism>
<feature type="transmembrane region" description="Helical" evidence="7">
    <location>
        <begin position="103"/>
        <end position="133"/>
    </location>
</feature>
<sequence>MEYEWLGPALFLAAFVLIFLGYPVAFSLAGSALAFAWIGVELDVFPVGILGAFPSRVFGVMSNQVLMAVPFFIFMGTTLQRSRLAEDLLHTVGLIFGARRGGLALAVVIVGTLLAAATGVVGASVVAMGMISLPIMLRYGYKAELATGVIAASGTLGQIVPPSVVLVVLGDQMGVGVGDLFRGALVPGLSLALLYGIYVLVIARLRPTWAPALPKEELPASRSELSGRVLRVMVPPLVLIALVLGSIFAGLASPTEAGAVGSVGALVLAGISGRLTRGVVSETAHETMRLTAMVVMLLIGATLFTLVFRGLHGDEWIQRSLTSLPGGRVGLLIVANLVVFGLGFFLDFFEIAFIVIPLLSSAMTKLGFSDTERVWVGVLLALNLQTSFLTPPFGFSLFYLRGVTPREVPTGAIYRGALPFIGIQLFVLAMVALFPELVTGMLQSGTRP</sequence>
<evidence type="ECO:0000256" key="6">
    <source>
        <dbReference type="ARBA" id="ARBA00023136"/>
    </source>
</evidence>